<dbReference type="InterPro" id="IPR004796">
    <property type="entry name" value="PTS_IIC_cello"/>
</dbReference>
<evidence type="ECO:0000256" key="3">
    <source>
        <dbReference type="ARBA" id="ARBA00022475"/>
    </source>
</evidence>
<keyword evidence="4 8" id="KW-0762">Sugar transport</keyword>
<evidence type="ECO:0000256" key="9">
    <source>
        <dbReference type="SAM" id="Phobius"/>
    </source>
</evidence>
<evidence type="ECO:0000256" key="4">
    <source>
        <dbReference type="ARBA" id="ARBA00022597"/>
    </source>
</evidence>
<dbReference type="NCBIfam" id="TIGR00410">
    <property type="entry name" value="lacE"/>
    <property type="match status" value="1"/>
</dbReference>
<feature type="transmembrane region" description="Helical" evidence="9">
    <location>
        <begin position="149"/>
        <end position="169"/>
    </location>
</feature>
<dbReference type="GO" id="GO:0009401">
    <property type="term" value="P:phosphoenolpyruvate-dependent sugar phosphotransferase system"/>
    <property type="evidence" value="ECO:0007669"/>
    <property type="project" value="InterPro"/>
</dbReference>
<feature type="transmembrane region" description="Helical" evidence="9">
    <location>
        <begin position="394"/>
        <end position="421"/>
    </location>
</feature>
<comment type="function">
    <text evidence="8">The phosphoenolpyruvate-dependent sugar phosphotransferase system (PTS), a major carbohydrate active -transport system, catalyzes the phosphorylation of incoming sugar substrates concomitant with their translocation across the cell membrane.</text>
</comment>
<dbReference type="GO" id="GO:0008982">
    <property type="term" value="F:protein-N(PI)-phosphohistidine-sugar phosphotransferase activity"/>
    <property type="evidence" value="ECO:0007669"/>
    <property type="project" value="UniProtKB-UniRule"/>
</dbReference>
<evidence type="ECO:0000256" key="5">
    <source>
        <dbReference type="ARBA" id="ARBA00022692"/>
    </source>
</evidence>
<evidence type="ECO:0000259" key="10">
    <source>
        <dbReference type="PROSITE" id="PS51105"/>
    </source>
</evidence>
<evidence type="ECO:0000313" key="12">
    <source>
        <dbReference type="Proteomes" id="UP000195305"/>
    </source>
</evidence>
<dbReference type="RefSeq" id="WP_087359381.1">
    <property type="nucleotide sequence ID" value="NZ_AP031415.1"/>
</dbReference>
<keyword evidence="7 8" id="KW-0472">Membrane</keyword>
<reference evidence="11 12" key="1">
    <citation type="journal article" date="2018" name="BMC Genomics">
        <title>Whole genome sequencing and function prediction of 133 gut anaerobes isolated from chicken caecum in pure cultures.</title>
        <authorList>
            <person name="Medvecky M."/>
            <person name="Cejkova D."/>
            <person name="Polansky O."/>
            <person name="Karasova D."/>
            <person name="Kubasova T."/>
            <person name="Cizek A."/>
            <person name="Rychlik I."/>
        </authorList>
    </citation>
    <scope>NUCLEOTIDE SEQUENCE [LARGE SCALE GENOMIC DNA]</scope>
    <source>
        <strain evidence="11 12">An13</strain>
    </source>
</reference>
<protein>
    <recommendedName>
        <fullName evidence="8">Permease IIC component</fullName>
    </recommendedName>
</protein>
<dbReference type="GO" id="GO:0005886">
    <property type="term" value="C:plasma membrane"/>
    <property type="evidence" value="ECO:0007669"/>
    <property type="project" value="UniProtKB-SubCell"/>
</dbReference>
<dbReference type="AlphaFoldDB" id="A0A1Y4STB7"/>
<keyword evidence="5 9" id="KW-0812">Transmembrane</keyword>
<evidence type="ECO:0000256" key="7">
    <source>
        <dbReference type="ARBA" id="ARBA00023136"/>
    </source>
</evidence>
<feature type="transmembrane region" description="Helical" evidence="9">
    <location>
        <begin position="251"/>
        <end position="274"/>
    </location>
</feature>
<dbReference type="OrthoDB" id="1641940at2"/>
<evidence type="ECO:0000256" key="6">
    <source>
        <dbReference type="ARBA" id="ARBA00022989"/>
    </source>
</evidence>
<sequence>MTDKLMEAILKVAEKLQTNRYMSAIRNAFTALLPITICGAFSVLFTSVICTPNEQGISLANFEIFSWLENLNPMFDAAYYATLNFLTIGLVVLIAIELGKQYGMQQDMTLPLVALSCYITLCATTMVVTNDQGISFDVADVLAVQYTNAQGLFMAMISSILSGEIYIRLVKGGKMKISLPETVPSNVANAFNVLIPGVVTIFIISGIGLLFNEVFGYSFYDAIAKWIQAPLTGVLTGLPGYLLLFWVSTLLWVVGIHGTQTLGAIYSAPMLLALTENTDAVLKGIEPTNILNTGFISCFTIITGAGITGGLLIAILLFSKRDDYRTIAKLSIAPAIFNINETMTFGLPIVLNPILAIPFMFAPVISATFAYWMTVIGFAQVISFQVPWTTPVGIMGFLATGGHIGTAITQIICVALSVVIYTPFVLISNKQAQMEENQA</sequence>
<dbReference type="PROSITE" id="PS51105">
    <property type="entry name" value="PTS_EIIC_TYPE_3"/>
    <property type="match status" value="1"/>
</dbReference>
<dbReference type="PIRSF" id="PIRSF006351">
    <property type="entry name" value="PTS_EIIC-Cellobiose"/>
    <property type="match status" value="1"/>
</dbReference>
<feature type="transmembrane region" description="Helical" evidence="9">
    <location>
        <begin position="357"/>
        <end position="382"/>
    </location>
</feature>
<dbReference type="GO" id="GO:1901264">
    <property type="term" value="P:carbohydrate derivative transport"/>
    <property type="evidence" value="ECO:0007669"/>
    <property type="project" value="TreeGrafter"/>
</dbReference>
<keyword evidence="3 8" id="KW-1003">Cell membrane</keyword>
<keyword evidence="12" id="KW-1185">Reference proteome</keyword>
<dbReference type="InterPro" id="IPR051088">
    <property type="entry name" value="PTS_Sugar-EIIC/EIIB"/>
</dbReference>
<accession>A0A1Y4STB7</accession>
<feature type="transmembrane region" description="Helical" evidence="9">
    <location>
        <begin position="28"/>
        <end position="49"/>
    </location>
</feature>
<feature type="transmembrane region" description="Helical" evidence="9">
    <location>
        <begin position="77"/>
        <end position="96"/>
    </location>
</feature>
<proteinExistence type="predicted"/>
<comment type="subcellular location">
    <subcellularLocation>
        <location evidence="1">Cell membrane</location>
        <topology evidence="1">Multi-pass membrane protein</topology>
    </subcellularLocation>
</comment>
<name>A0A1Y4STB7_9FIRM</name>
<dbReference type="EMBL" id="NFLJ01000037">
    <property type="protein sequence ID" value="OUQ33156.1"/>
    <property type="molecule type" value="Genomic_DNA"/>
</dbReference>
<evidence type="ECO:0000256" key="1">
    <source>
        <dbReference type="ARBA" id="ARBA00004651"/>
    </source>
</evidence>
<dbReference type="PANTHER" id="PTHR33989">
    <property type="match status" value="1"/>
</dbReference>
<feature type="transmembrane region" description="Helical" evidence="9">
    <location>
        <begin position="223"/>
        <end position="244"/>
    </location>
</feature>
<evidence type="ECO:0000313" key="11">
    <source>
        <dbReference type="EMBL" id="OUQ33156.1"/>
    </source>
</evidence>
<feature type="transmembrane region" description="Helical" evidence="9">
    <location>
        <begin position="190"/>
        <end position="211"/>
    </location>
</feature>
<keyword evidence="2 8" id="KW-0813">Transport</keyword>
<feature type="domain" description="PTS EIIC type-3" evidence="10">
    <location>
        <begin position="5"/>
        <end position="424"/>
    </location>
</feature>
<evidence type="ECO:0000256" key="8">
    <source>
        <dbReference type="PIRNR" id="PIRNR006351"/>
    </source>
</evidence>
<comment type="caution">
    <text evidence="11">The sequence shown here is derived from an EMBL/GenBank/DDBJ whole genome shotgun (WGS) entry which is preliminary data.</text>
</comment>
<gene>
    <name evidence="11" type="ORF">B5E75_11530</name>
</gene>
<keyword evidence="6 9" id="KW-1133">Transmembrane helix</keyword>
<dbReference type="Pfam" id="PF02378">
    <property type="entry name" value="PTS_EIIC"/>
    <property type="match status" value="1"/>
</dbReference>
<dbReference type="PANTHER" id="PTHR33989:SF10">
    <property type="entry name" value="PERMEASE IIC COMPONENT"/>
    <property type="match status" value="1"/>
</dbReference>
<dbReference type="InterPro" id="IPR004501">
    <property type="entry name" value="PTS_EIIC_3"/>
</dbReference>
<organism evidence="11 12">
    <name type="scientific">Massilimicrobiota timonensis</name>
    <dbReference type="NCBI Taxonomy" id="1776392"/>
    <lineage>
        <taxon>Bacteria</taxon>
        <taxon>Bacillati</taxon>
        <taxon>Bacillota</taxon>
        <taxon>Erysipelotrichia</taxon>
        <taxon>Erysipelotrichales</taxon>
        <taxon>Erysipelotrichaceae</taxon>
        <taxon>Massilimicrobiota</taxon>
    </lineage>
</organism>
<dbReference type="Proteomes" id="UP000195305">
    <property type="component" value="Unassembled WGS sequence"/>
</dbReference>
<dbReference type="InterPro" id="IPR003352">
    <property type="entry name" value="PTS_EIIC"/>
</dbReference>
<feature type="transmembrane region" description="Helical" evidence="9">
    <location>
        <begin position="294"/>
        <end position="318"/>
    </location>
</feature>
<evidence type="ECO:0000256" key="2">
    <source>
        <dbReference type="ARBA" id="ARBA00022448"/>
    </source>
</evidence>
<feature type="transmembrane region" description="Helical" evidence="9">
    <location>
        <begin position="108"/>
        <end position="129"/>
    </location>
</feature>